<organism evidence="1 2">
    <name type="scientific">Mariniflexile soesokkakense</name>
    <dbReference type="NCBI Taxonomy" id="1343160"/>
    <lineage>
        <taxon>Bacteria</taxon>
        <taxon>Pseudomonadati</taxon>
        <taxon>Bacteroidota</taxon>
        <taxon>Flavobacteriia</taxon>
        <taxon>Flavobacteriales</taxon>
        <taxon>Flavobacteriaceae</taxon>
        <taxon>Mariniflexile</taxon>
    </lineage>
</organism>
<dbReference type="EMBL" id="JAZHYP010000009">
    <property type="protein sequence ID" value="MEN3324955.1"/>
    <property type="molecule type" value="Genomic_DNA"/>
</dbReference>
<name>A0ABV0AGD3_9FLAO</name>
<evidence type="ECO:0008006" key="3">
    <source>
        <dbReference type="Google" id="ProtNLM"/>
    </source>
</evidence>
<comment type="caution">
    <text evidence="1">The sequence shown here is derived from an EMBL/GenBank/DDBJ whole genome shotgun (WGS) entry which is preliminary data.</text>
</comment>
<sequence length="133" mass="15568">MKTIAYLIILTLFIGCTITTKKGYLENQSEFIARYRSFGFYEHSSRLNDSMWSVLNGYRNNLISNATYHKIVETSKKVKTEKPTLGCYLIDWNDNPYDTTSKILLEWNLSEGVIIRFFTTSEEIKKRLPDQSF</sequence>
<dbReference type="Proteomes" id="UP001416393">
    <property type="component" value="Unassembled WGS sequence"/>
</dbReference>
<keyword evidence="2" id="KW-1185">Reference proteome</keyword>
<proteinExistence type="predicted"/>
<reference evidence="1 2" key="1">
    <citation type="submission" date="2024-01" db="EMBL/GenBank/DDBJ databases">
        <title>Mariniflexile litorale sp. nov., isolated from the shallow sediments of the Sea of Japan.</title>
        <authorList>
            <person name="Romanenko L."/>
            <person name="Bystritskaya E."/>
            <person name="Isaeva M."/>
        </authorList>
    </citation>
    <scope>NUCLEOTIDE SEQUENCE [LARGE SCALE GENOMIC DNA]</scope>
    <source>
        <strain evidence="1 2">KCTC 32427</strain>
    </source>
</reference>
<protein>
    <recommendedName>
        <fullName evidence="3">Lipoprotein</fullName>
    </recommendedName>
</protein>
<evidence type="ECO:0000313" key="2">
    <source>
        <dbReference type="Proteomes" id="UP001416393"/>
    </source>
</evidence>
<gene>
    <name evidence="1" type="ORF">VP395_14545</name>
</gene>
<dbReference type="PROSITE" id="PS51257">
    <property type="entry name" value="PROKAR_LIPOPROTEIN"/>
    <property type="match status" value="1"/>
</dbReference>
<accession>A0ABV0AGD3</accession>
<evidence type="ECO:0000313" key="1">
    <source>
        <dbReference type="EMBL" id="MEN3324955.1"/>
    </source>
</evidence>
<dbReference type="RefSeq" id="WP_346242753.1">
    <property type="nucleotide sequence ID" value="NZ_JAZHYP010000009.1"/>
</dbReference>